<proteinExistence type="inferred from homology"/>
<accession>A0A9W4FH03</accession>
<keyword evidence="4" id="KW-1185">Reference proteome</keyword>
<dbReference type="Pfam" id="PF00582">
    <property type="entry name" value="Usp"/>
    <property type="match status" value="1"/>
</dbReference>
<evidence type="ECO:0000259" key="2">
    <source>
        <dbReference type="Pfam" id="PF00582"/>
    </source>
</evidence>
<reference evidence="3 4" key="1">
    <citation type="journal article" date="2019" name="Emerg. Microbes Infect.">
        <title>Comprehensive subspecies identification of 175 nontuberculous mycobacteria species based on 7547 genomic profiles.</title>
        <authorList>
            <person name="Matsumoto Y."/>
            <person name="Kinjo T."/>
            <person name="Motooka D."/>
            <person name="Nabeya D."/>
            <person name="Jung N."/>
            <person name="Uechi K."/>
            <person name="Horii T."/>
            <person name="Iida T."/>
            <person name="Fujita J."/>
            <person name="Nakamura S."/>
        </authorList>
    </citation>
    <scope>NUCLEOTIDE SEQUENCE [LARGE SCALE GENOMIC DNA]</scope>
    <source>
        <strain evidence="3 4">JCM 6399</strain>
    </source>
</reference>
<comment type="similarity">
    <text evidence="1">Belongs to the universal stress protein A family.</text>
</comment>
<dbReference type="PANTHER" id="PTHR46268:SF6">
    <property type="entry name" value="UNIVERSAL STRESS PROTEIN UP12"/>
    <property type="match status" value="1"/>
</dbReference>
<sequence>MTEQAQTQAVVVGINGSQAAIDTAAWAVAEAVSRGVPLRLVYVRPATYTSRVAVKGRPWDVVRAEATLDRAEMAIDHMGKPIQVETVIRRGRPDCVLVNESRGASLICVGSERKGPCARMPLGSTAAALARHAHCPVAIVRSGGTAESDIGWIAAVQNDDADNDAVVHRAMEEGRLRRAPVLLIDMRVDSWVRRYPDVHVQTVAVRRGATRRNDIRSDSIQLAVVGSADAEHVARLVWPAYHPVLGYANGSVLLVRQ</sequence>
<gene>
    <name evidence="3" type="ORF">MGALJ_42550</name>
</gene>
<dbReference type="InterPro" id="IPR006015">
    <property type="entry name" value="Universal_stress_UspA"/>
</dbReference>
<evidence type="ECO:0000313" key="3">
    <source>
        <dbReference type="EMBL" id="BBY94586.1"/>
    </source>
</evidence>
<dbReference type="SUPFAM" id="SSF52402">
    <property type="entry name" value="Adenine nucleotide alpha hydrolases-like"/>
    <property type="match status" value="1"/>
</dbReference>
<dbReference type="RefSeq" id="WP_163732412.1">
    <property type="nucleotide sequence ID" value="NZ_AP022601.1"/>
</dbReference>
<dbReference type="PANTHER" id="PTHR46268">
    <property type="entry name" value="STRESS RESPONSE PROTEIN NHAX"/>
    <property type="match status" value="1"/>
</dbReference>
<dbReference type="Gene3D" id="3.40.50.620">
    <property type="entry name" value="HUPs"/>
    <property type="match status" value="1"/>
</dbReference>
<evidence type="ECO:0000256" key="1">
    <source>
        <dbReference type="ARBA" id="ARBA00008791"/>
    </source>
</evidence>
<dbReference type="Proteomes" id="UP000465785">
    <property type="component" value="Chromosome"/>
</dbReference>
<dbReference type="InterPro" id="IPR006016">
    <property type="entry name" value="UspA"/>
</dbReference>
<organism evidence="3 4">
    <name type="scientific">Mycobacterium gallinarum</name>
    <dbReference type="NCBI Taxonomy" id="39689"/>
    <lineage>
        <taxon>Bacteria</taxon>
        <taxon>Bacillati</taxon>
        <taxon>Actinomycetota</taxon>
        <taxon>Actinomycetes</taxon>
        <taxon>Mycobacteriales</taxon>
        <taxon>Mycobacteriaceae</taxon>
        <taxon>Mycobacterium</taxon>
    </lineage>
</organism>
<dbReference type="PRINTS" id="PR01438">
    <property type="entry name" value="UNVRSLSTRESS"/>
</dbReference>
<name>A0A9W4FH03_9MYCO</name>
<evidence type="ECO:0000313" key="4">
    <source>
        <dbReference type="Proteomes" id="UP000465785"/>
    </source>
</evidence>
<feature type="domain" description="UspA" evidence="2">
    <location>
        <begin position="8"/>
        <end position="141"/>
    </location>
</feature>
<dbReference type="KEGG" id="mgau:MGALJ_42550"/>
<dbReference type="EMBL" id="AP022601">
    <property type="protein sequence ID" value="BBY94586.1"/>
    <property type="molecule type" value="Genomic_DNA"/>
</dbReference>
<dbReference type="AlphaFoldDB" id="A0A9W4FH03"/>
<protein>
    <submittedName>
        <fullName evidence="3">Universal stress protein</fullName>
    </submittedName>
</protein>
<dbReference type="InterPro" id="IPR014729">
    <property type="entry name" value="Rossmann-like_a/b/a_fold"/>
</dbReference>